<accession>A0AAP2E2A4</accession>
<keyword evidence="1" id="KW-0812">Transmembrane</keyword>
<dbReference type="RefSeq" id="WP_254086330.1">
    <property type="nucleotide sequence ID" value="NZ_JAHESE010000026.1"/>
</dbReference>
<protein>
    <submittedName>
        <fullName evidence="2">Uncharacterized protein</fullName>
    </submittedName>
</protein>
<sequence length="206" mass="24140">MGMDWLVVKNFGRVKYFNISYIIMIGVPLLATIYQSLQNSWIKQHVDFDFPSGFKWMYTASISYATGIALYQFFCPKEIKRFDTSDEYVNVYQDLYERAYPDKKYNIVQSNIADSQEDTMNKIHHLNNVLKNVSLGVEERKIVQMEYDDLLNMIYPGCVQRFLFKDFEIKSKKNKAALWLSAAFYFGGTAILLKLIFCRAVLVFEI</sequence>
<evidence type="ECO:0000256" key="1">
    <source>
        <dbReference type="SAM" id="Phobius"/>
    </source>
</evidence>
<dbReference type="Proteomes" id="UP001319080">
    <property type="component" value="Unassembled WGS sequence"/>
</dbReference>
<proteinExistence type="predicted"/>
<gene>
    <name evidence="2" type="ORF">KK062_21110</name>
</gene>
<comment type="caution">
    <text evidence="2">The sequence shown here is derived from an EMBL/GenBank/DDBJ whole genome shotgun (WGS) entry which is preliminary data.</text>
</comment>
<evidence type="ECO:0000313" key="2">
    <source>
        <dbReference type="EMBL" id="MBT1710754.1"/>
    </source>
</evidence>
<evidence type="ECO:0000313" key="3">
    <source>
        <dbReference type="Proteomes" id="UP001319080"/>
    </source>
</evidence>
<dbReference type="AlphaFoldDB" id="A0AAP2E2A4"/>
<keyword evidence="3" id="KW-1185">Reference proteome</keyword>
<name>A0AAP2E2A4_9BACT</name>
<feature type="transmembrane region" description="Helical" evidence="1">
    <location>
        <begin position="16"/>
        <end position="36"/>
    </location>
</feature>
<dbReference type="EMBL" id="JAHESE010000026">
    <property type="protein sequence ID" value="MBT1710754.1"/>
    <property type="molecule type" value="Genomic_DNA"/>
</dbReference>
<keyword evidence="1" id="KW-1133">Transmembrane helix</keyword>
<organism evidence="2 3">
    <name type="scientific">Dawidia cretensis</name>
    <dbReference type="NCBI Taxonomy" id="2782350"/>
    <lineage>
        <taxon>Bacteria</taxon>
        <taxon>Pseudomonadati</taxon>
        <taxon>Bacteroidota</taxon>
        <taxon>Cytophagia</taxon>
        <taxon>Cytophagales</taxon>
        <taxon>Chryseotaleaceae</taxon>
        <taxon>Dawidia</taxon>
    </lineage>
</organism>
<feature type="transmembrane region" description="Helical" evidence="1">
    <location>
        <begin position="56"/>
        <end position="74"/>
    </location>
</feature>
<feature type="transmembrane region" description="Helical" evidence="1">
    <location>
        <begin position="177"/>
        <end position="202"/>
    </location>
</feature>
<reference evidence="2 3" key="1">
    <citation type="submission" date="2021-05" db="EMBL/GenBank/DDBJ databases">
        <title>A Polyphasic approach of four new species of the genus Ohtaekwangia: Ohtaekwangia histidinii sp. nov., Ohtaekwangia cretensis sp. nov., Ohtaekwangia indiensis sp. nov., Ohtaekwangia reichenbachii sp. nov. from diverse environment.</title>
        <authorList>
            <person name="Octaviana S."/>
        </authorList>
    </citation>
    <scope>NUCLEOTIDE SEQUENCE [LARGE SCALE GENOMIC DNA]</scope>
    <source>
        <strain evidence="2 3">PWU5</strain>
    </source>
</reference>
<keyword evidence="1" id="KW-0472">Membrane</keyword>